<feature type="compositionally biased region" description="Polar residues" evidence="1">
    <location>
        <begin position="601"/>
        <end position="611"/>
    </location>
</feature>
<evidence type="ECO:0000256" key="1">
    <source>
        <dbReference type="SAM" id="MobiDB-lite"/>
    </source>
</evidence>
<accession>A0A2V3IUM0</accession>
<organism evidence="2 3">
    <name type="scientific">Gracilariopsis chorda</name>
    <dbReference type="NCBI Taxonomy" id="448386"/>
    <lineage>
        <taxon>Eukaryota</taxon>
        <taxon>Rhodophyta</taxon>
        <taxon>Florideophyceae</taxon>
        <taxon>Rhodymeniophycidae</taxon>
        <taxon>Gracilariales</taxon>
        <taxon>Gracilariaceae</taxon>
        <taxon>Gracilariopsis</taxon>
    </lineage>
</organism>
<feature type="compositionally biased region" description="Polar residues" evidence="1">
    <location>
        <begin position="1148"/>
        <end position="1161"/>
    </location>
</feature>
<sequence length="1689" mass="182551">MSAHNDYLMEQLQLGDEIQVWWAVEKQYFNAVVDRVLPNGRYHVTYEDGEEETMRLTAERWRFKGRAAHRVAVAHPAPLTPRKRCRNTASTTHPETIVIHDDDPPPKRLQTTVHSNIPHPVPRKPSTEPRSISTQQSDVDIHQSSIQIIDHSPHSHHRASDVSDPTVSDNDQSPVVLDHQLLHITSANPTPVAHSNKPLANTTAALAQPAPVNKPLPNAHRLPSHPSPPPTHPNAQPPAPANTQQNTVSSNSNTPRNSRSQSKKRLSTNAPVQNAPSDPAPTLANNAAQSPPNNRLNTRVSQTAASKSLPTPPCQPKQTARKKKHSANAASRSSKQTNNHQPSSASKSSPAPALKPAKKPSARNASARKPKPTATTDNQHLSLPPSSKPLAASQNAPHAKSIKRARKKSTPAANDQPLKAAQSHPPPIVLAPANKRQASVKAKASVAAKAVRRQSSHSKATPDTHNTPPNAPFKRTKKRVSPRQLTATPQPATPQPTQSASAQKSLEQSTILPHLLGYNRKGARMLSTVNNNEREENNVQQTATQLPATSDVPAKSTSTNPPATTDSAVAVVNKRSTEGQQTTAKTDKSLRTRAAQHDSSPRVTASATPRAQPSRKGKSTSLSAAKGVANSSQQPHAQETCSTAIPATNPAKAPQTGTSEIQNGAKADNASQPTEAADTNKGAPPNGSQQTPKKSAACPTKRSNGMSEQKKPSTLLPQKRRARMSFLKSTPSAAARLTKGKRNGRNTESEKVAAEQTQVAQIRSPATKQQNTIVTASTPTKSACPPIARDLTQVSARHPSPKLVTSERIPRNKPPMMTLSNWPPSDLEGAQHANVPHTQPDQYRWIEPAQSRMNITYHRSPAQSDPKTLHGNITPNMYSANTRYPTNAPTFLGAGTVGTQPPNAFHGQGNLPIPLSVAPVHHQPAQPVTKPPSNASASMSIRSLVSGPSALPMLQNTPSLPHPPPPAMIPRGLSMMSPAANGPAGKTTGAPTDPNTSTVRKTHSLTLKPLRPMIGFAQTSRASPATGVLAQGQLPGRQTFDQSSNARLNFTDGRTLASPVASGIPAGSWGQQISSTKHRNSSMNTDECTGFSQPLQAEQLPDIQGVRKRSAIVSQPNKEIVKKRKDLSSGDFTTNCSPPERSDHSQRTLHNSAPSATTNAEAVVSTQQTVVGQFMRPALGDKANSLGQNRNKTSQRSHDQEAMAVNLRSSRRSTGDNKISSEILPAGTTGLNSENRGGSPMLNVKSQNAVHSLQIDKPTHAAAALTSDPTTSSGVGNPTLPTASKVPRSSAYARPRRRSQQKGRKTPDKADSTALEIASIIAELERSLSAPFLSHVEMTWRTKFEKVAQLFGNLKEESKEQSRVIHELKVRMDKIESATESFAKLAGDVLDVQSTLLPATALKICKQYETELTSFVQAEADQIDAICKSTTKKVAEMNSDLVAAVLQKVQEGDGQDNGIKTSAGKASGRAKPERPAMPSAPHRHYLESAIPSGGQMGIALRMHQNPSMNNTYPSASNNSKSSPQPFVVHEKEQPPFLRESLDLIAKCVVQWLQKGECRKRAPKNEREVQVPQPWVRLTSLKCLSNVLSRLSAFKSYTEARESLNTSTKDARMETDWLTRFWDDNAIEKARNIYNWEPRLFDFEWRTEKKVILEIVDRIHSARSNLKSTLLDPSDPLEYSVACVTSSVRT</sequence>
<feature type="compositionally biased region" description="Polar residues" evidence="1">
    <location>
        <begin position="163"/>
        <end position="172"/>
    </location>
</feature>
<feature type="compositionally biased region" description="Polar residues" evidence="1">
    <location>
        <begin position="1505"/>
        <end position="1524"/>
    </location>
</feature>
<feature type="region of interest" description="Disordered" evidence="1">
    <location>
        <begin position="979"/>
        <end position="1000"/>
    </location>
</feature>
<keyword evidence="3" id="KW-1185">Reference proteome</keyword>
<feature type="compositionally biased region" description="Polar residues" evidence="1">
    <location>
        <begin position="1185"/>
        <end position="1194"/>
    </location>
</feature>
<feature type="compositionally biased region" description="Polar residues" evidence="1">
    <location>
        <begin position="457"/>
        <end position="468"/>
    </location>
</feature>
<feature type="region of interest" description="Disordered" evidence="1">
    <location>
        <begin position="1264"/>
        <end position="1312"/>
    </location>
</feature>
<feature type="region of interest" description="Disordered" evidence="1">
    <location>
        <begin position="210"/>
        <end position="506"/>
    </location>
</feature>
<feature type="compositionally biased region" description="Polar residues" evidence="1">
    <location>
        <begin position="555"/>
        <end position="567"/>
    </location>
</feature>
<evidence type="ECO:0000313" key="3">
    <source>
        <dbReference type="Proteomes" id="UP000247409"/>
    </source>
</evidence>
<feature type="compositionally biased region" description="Low complexity" evidence="1">
    <location>
        <begin position="486"/>
        <end position="503"/>
    </location>
</feature>
<feature type="region of interest" description="Disordered" evidence="1">
    <location>
        <begin position="1505"/>
        <end position="1526"/>
    </location>
</feature>
<dbReference type="Gene3D" id="2.30.30.140">
    <property type="match status" value="1"/>
</dbReference>
<reference evidence="2 3" key="1">
    <citation type="journal article" date="2018" name="Mol. Biol. Evol.">
        <title>Analysis of the draft genome of the red seaweed Gracilariopsis chorda provides insights into genome size evolution in Rhodophyta.</title>
        <authorList>
            <person name="Lee J."/>
            <person name="Yang E.C."/>
            <person name="Graf L."/>
            <person name="Yang J.H."/>
            <person name="Qiu H."/>
            <person name="Zel Zion U."/>
            <person name="Chan C.X."/>
            <person name="Stephens T.G."/>
            <person name="Weber A.P.M."/>
            <person name="Boo G.H."/>
            <person name="Boo S.M."/>
            <person name="Kim K.M."/>
            <person name="Shin Y."/>
            <person name="Jung M."/>
            <person name="Lee S.J."/>
            <person name="Yim H.S."/>
            <person name="Lee J.H."/>
            <person name="Bhattacharya D."/>
            <person name="Yoon H.S."/>
        </authorList>
    </citation>
    <scope>NUCLEOTIDE SEQUENCE [LARGE SCALE GENOMIC DNA]</scope>
    <source>
        <strain evidence="2 3">SKKU-2015</strain>
        <tissue evidence="2">Whole body</tissue>
    </source>
</reference>
<dbReference type="Proteomes" id="UP000247409">
    <property type="component" value="Unassembled WGS sequence"/>
</dbReference>
<feature type="compositionally biased region" description="Low complexity" evidence="1">
    <location>
        <begin position="342"/>
        <end position="355"/>
    </location>
</feature>
<name>A0A2V3IUM0_9FLOR</name>
<feature type="compositionally biased region" description="Low complexity" evidence="1">
    <location>
        <begin position="435"/>
        <end position="449"/>
    </location>
</feature>
<feature type="compositionally biased region" description="Basic residues" evidence="1">
    <location>
        <begin position="400"/>
        <end position="409"/>
    </location>
</feature>
<dbReference type="STRING" id="448386.A0A2V3IUM0"/>
<feature type="compositionally biased region" description="Polar residues" evidence="1">
    <location>
        <begin position="267"/>
        <end position="276"/>
    </location>
</feature>
<feature type="compositionally biased region" description="Polar residues" evidence="1">
    <location>
        <begin position="989"/>
        <end position="999"/>
    </location>
</feature>
<proteinExistence type="predicted"/>
<comment type="caution">
    <text evidence="2">The sequence shown here is derived from an EMBL/GenBank/DDBJ whole genome shotgun (WGS) entry which is preliminary data.</text>
</comment>
<feature type="compositionally biased region" description="Polar residues" evidence="1">
    <location>
        <begin position="1267"/>
        <end position="1282"/>
    </location>
</feature>
<feature type="compositionally biased region" description="Polar residues" evidence="1">
    <location>
        <begin position="283"/>
        <end position="309"/>
    </location>
</feature>
<feature type="compositionally biased region" description="Low complexity" evidence="1">
    <location>
        <begin position="135"/>
        <end position="150"/>
    </location>
</feature>
<feature type="region of interest" description="Disordered" evidence="1">
    <location>
        <begin position="1108"/>
        <end position="1161"/>
    </location>
</feature>
<feature type="region of interest" description="Disordered" evidence="1">
    <location>
        <begin position="1180"/>
        <end position="1243"/>
    </location>
</feature>
<feature type="compositionally biased region" description="Pro residues" evidence="1">
    <location>
        <begin position="225"/>
        <end position="240"/>
    </location>
</feature>
<feature type="compositionally biased region" description="Low complexity" evidence="1">
    <location>
        <begin position="241"/>
        <end position="260"/>
    </location>
</feature>
<evidence type="ECO:0000313" key="2">
    <source>
        <dbReference type="EMBL" id="PXF45813.1"/>
    </source>
</evidence>
<dbReference type="OrthoDB" id="200660at2759"/>
<feature type="region of interest" description="Disordered" evidence="1">
    <location>
        <begin position="533"/>
        <end position="785"/>
    </location>
</feature>
<feature type="region of interest" description="Disordered" evidence="1">
    <location>
        <begin position="1062"/>
        <end position="1088"/>
    </location>
</feature>
<gene>
    <name evidence="2" type="ORF">BWQ96_04425</name>
</gene>
<evidence type="ECO:0008006" key="4">
    <source>
        <dbReference type="Google" id="ProtNLM"/>
    </source>
</evidence>
<feature type="compositionally biased region" description="Basic and acidic residues" evidence="1">
    <location>
        <begin position="585"/>
        <end position="600"/>
    </location>
</feature>
<feature type="compositionally biased region" description="Polar residues" evidence="1">
    <location>
        <begin position="539"/>
        <end position="548"/>
    </location>
</feature>
<feature type="compositionally biased region" description="Polar residues" evidence="1">
    <location>
        <begin position="328"/>
        <end position="341"/>
    </location>
</feature>
<feature type="compositionally biased region" description="Low complexity" evidence="1">
    <location>
        <begin position="381"/>
        <end position="390"/>
    </location>
</feature>
<feature type="compositionally biased region" description="Polar residues" evidence="1">
    <location>
        <begin position="1069"/>
        <end position="1088"/>
    </location>
</feature>
<feature type="compositionally biased region" description="Polar residues" evidence="1">
    <location>
        <begin position="619"/>
        <end position="646"/>
    </location>
</feature>
<feature type="region of interest" description="Disordered" evidence="1">
    <location>
        <begin position="1453"/>
        <end position="1481"/>
    </location>
</feature>
<dbReference type="EMBL" id="NBIV01000052">
    <property type="protein sequence ID" value="PXF45813.1"/>
    <property type="molecule type" value="Genomic_DNA"/>
</dbReference>
<dbReference type="CDD" id="cd20404">
    <property type="entry name" value="Tudor_Agenet_AtEML-like"/>
    <property type="match status" value="1"/>
</dbReference>
<feature type="region of interest" description="Disordered" evidence="1">
    <location>
        <begin position="81"/>
        <end position="172"/>
    </location>
</feature>
<feature type="region of interest" description="Disordered" evidence="1">
    <location>
        <begin position="796"/>
        <end position="815"/>
    </location>
</feature>
<feature type="compositionally biased region" description="Polar residues" evidence="1">
    <location>
        <begin position="755"/>
        <end position="781"/>
    </location>
</feature>
<feature type="compositionally biased region" description="Basic residues" evidence="1">
    <location>
        <begin position="356"/>
        <end position="371"/>
    </location>
</feature>
<feature type="compositionally biased region" description="Basic residues" evidence="1">
    <location>
        <begin position="1294"/>
        <end position="1304"/>
    </location>
</feature>
<protein>
    <recommendedName>
        <fullName evidence="4">Tudor domain-containing protein</fullName>
    </recommendedName>
</protein>